<comment type="function">
    <text evidence="12 15">Subunit e, of the mitochondrial membrane ATP synthase complex (F(1)F(0) ATP synthase or Complex V) that produces ATP from ADP in the presence of a proton gradient across the membrane which is generated by electron transport complexes of the respiratory chain. ATP synthase complex consist of a soluble F(1) head domain - the catalytic core - and a membrane F(1) domain - the membrane proton channel. These two domains are linked by a central stalk rotating inside the F(1) region and a stationary peripheral stalk. During catalysis, ATP synthesis in the catalytic domain of F(1) is coupled via a rotary mechanism of the central stalk subunits to proton translocation. In vivo, can only synthesize ATP although its ATP hydrolase activity can be activated artificially in vitro. Part of the complex F(0) domain.</text>
</comment>
<reference evidence="16" key="1">
    <citation type="submission" date="2021-06" db="EMBL/GenBank/DDBJ databases">
        <authorList>
            <person name="Hodson N. C."/>
            <person name="Mongue J. A."/>
            <person name="Jaron S. K."/>
        </authorList>
    </citation>
    <scope>NUCLEOTIDE SEQUENCE</scope>
</reference>
<evidence type="ECO:0000256" key="8">
    <source>
        <dbReference type="ARBA" id="ARBA00023065"/>
    </source>
</evidence>
<gene>
    <name evidence="16" type="ORF">AFUS01_LOCUS38363</name>
</gene>
<evidence type="ECO:0000313" key="16">
    <source>
        <dbReference type="EMBL" id="CAG7828436.1"/>
    </source>
</evidence>
<evidence type="ECO:0000256" key="10">
    <source>
        <dbReference type="ARBA" id="ARBA00023136"/>
    </source>
</evidence>
<dbReference type="PANTHER" id="PTHR12427:SF1">
    <property type="entry name" value="ATP SYNTHASE SUBUNIT E, MITOCHONDRIAL"/>
    <property type="match status" value="1"/>
</dbReference>
<dbReference type="PANTHER" id="PTHR12427">
    <property type="entry name" value="ATP SYNTHASE E CHAIN, MITOCHONDRIAL"/>
    <property type="match status" value="1"/>
</dbReference>
<dbReference type="GO" id="GO:0005743">
    <property type="term" value="C:mitochondrial inner membrane"/>
    <property type="evidence" value="ECO:0007669"/>
    <property type="project" value="UniProtKB-SubCell"/>
</dbReference>
<dbReference type="OrthoDB" id="9982108at2759"/>
<comment type="caution">
    <text evidence="16">The sequence shown here is derived from an EMBL/GenBank/DDBJ whole genome shotgun (WGS) entry which is preliminary data.</text>
</comment>
<comment type="subunit">
    <text evidence="13">Component of the ATP synthase complex composed at least of ATP5F1A/subunit alpha, ATP5F1B/subunit beta, ATP5MC1/subunit c (homooctomer), MT-ATP6/subunit a, MT-ATP8/subunit 8, ATP5ME/subunit e, ATP5MF/subunit f, ATP5MG/subunit g, ATP5MK/subunit k, ATP5MJ/subunit j, ATP5F1C/subunit gamma, ATP5F1D/subunit delta, ATP5F1E/subunit epsilon, ATP5PF/subunit F6, ATP5PB/subunit b, ATP5PD/subunit d, ATP5PO/subunit OSCP. ATP synthase complex consists of a soluble F(1) head domain (subunits alpha(3) and beta(3)) - the catalytic core - and a membrane F(0) domain - the membrane proton channel (subunits c, a, 8, e, f, g, k and j). These two domains are linked by a central stalk (subunits gamma, delta, and epsilon) rotating inside the F1 region and a stationary peripheral stalk (subunits F6, b, d, and OSCP).</text>
</comment>
<evidence type="ECO:0000256" key="13">
    <source>
        <dbReference type="ARBA" id="ARBA00064647"/>
    </source>
</evidence>
<evidence type="ECO:0000256" key="4">
    <source>
        <dbReference type="ARBA" id="ARBA00022547"/>
    </source>
</evidence>
<keyword evidence="3 15" id="KW-0813">Transport</keyword>
<keyword evidence="9 15" id="KW-0496">Mitochondrion</keyword>
<comment type="subcellular location">
    <subcellularLocation>
        <location evidence="1 15">Mitochondrion inner membrane</location>
    </subcellularLocation>
</comment>
<evidence type="ECO:0000256" key="3">
    <source>
        <dbReference type="ARBA" id="ARBA00022448"/>
    </source>
</evidence>
<evidence type="ECO:0000256" key="11">
    <source>
        <dbReference type="ARBA" id="ARBA00023310"/>
    </source>
</evidence>
<keyword evidence="11 15" id="KW-0066">ATP synthesis</keyword>
<dbReference type="Proteomes" id="UP000708208">
    <property type="component" value="Unassembled WGS sequence"/>
</dbReference>
<evidence type="ECO:0000256" key="1">
    <source>
        <dbReference type="ARBA" id="ARBA00004273"/>
    </source>
</evidence>
<evidence type="ECO:0000256" key="6">
    <source>
        <dbReference type="ARBA" id="ARBA00022792"/>
    </source>
</evidence>
<keyword evidence="6 15" id="KW-0999">Mitochondrion inner membrane</keyword>
<evidence type="ECO:0000256" key="14">
    <source>
        <dbReference type="ARBA" id="ARBA00074682"/>
    </source>
</evidence>
<keyword evidence="17" id="KW-1185">Reference proteome</keyword>
<proteinExistence type="inferred from homology"/>
<dbReference type="InterPro" id="IPR008386">
    <property type="entry name" value="ATP_synth_F0_esu_mt"/>
</dbReference>
<evidence type="ECO:0000256" key="15">
    <source>
        <dbReference type="RuleBase" id="RU367005"/>
    </source>
</evidence>
<evidence type="ECO:0000313" key="17">
    <source>
        <dbReference type="Proteomes" id="UP000708208"/>
    </source>
</evidence>
<keyword evidence="7" id="KW-0007">Acetylation</keyword>
<keyword evidence="5 15" id="KW-0375">Hydrogen ion transport</keyword>
<evidence type="ECO:0000256" key="5">
    <source>
        <dbReference type="ARBA" id="ARBA00022781"/>
    </source>
</evidence>
<evidence type="ECO:0000256" key="9">
    <source>
        <dbReference type="ARBA" id="ARBA00023128"/>
    </source>
</evidence>
<keyword evidence="10" id="KW-0472">Membrane</keyword>
<dbReference type="GO" id="GO:0015078">
    <property type="term" value="F:proton transmembrane transporter activity"/>
    <property type="evidence" value="ECO:0007669"/>
    <property type="project" value="InterPro"/>
</dbReference>
<dbReference type="AlphaFoldDB" id="A0A8J2L5Q2"/>
<organism evidence="16 17">
    <name type="scientific">Allacma fusca</name>
    <dbReference type="NCBI Taxonomy" id="39272"/>
    <lineage>
        <taxon>Eukaryota</taxon>
        <taxon>Metazoa</taxon>
        <taxon>Ecdysozoa</taxon>
        <taxon>Arthropoda</taxon>
        <taxon>Hexapoda</taxon>
        <taxon>Collembola</taxon>
        <taxon>Symphypleona</taxon>
        <taxon>Sminthuridae</taxon>
        <taxon>Allacma</taxon>
    </lineage>
</organism>
<comment type="subunit">
    <text evidence="15">F-type ATPases have 2 components, CF(1) - the catalytic core - and CF(0) - the membrane proton channel. CF(1) and CF(0) have multiple subunits.</text>
</comment>
<dbReference type="EMBL" id="CAJVCH010547517">
    <property type="protein sequence ID" value="CAG7828436.1"/>
    <property type="molecule type" value="Genomic_DNA"/>
</dbReference>
<name>A0A8J2L5Q2_9HEXA</name>
<keyword evidence="4 15" id="KW-0138">CF(0)</keyword>
<keyword evidence="8 15" id="KW-0406">Ion transport</keyword>
<comment type="similarity">
    <text evidence="2 15">Belongs to the ATPase e subunit family.</text>
</comment>
<accession>A0A8J2L5Q2</accession>
<sequence>MVIALPDPVRVSPLIRVSRWTLLGLGVFYGISRNSSLTKKENARRAQEELERPAREAATAVEKAKAYREEMLYLAKETGTPVPPNF</sequence>
<evidence type="ECO:0000256" key="7">
    <source>
        <dbReference type="ARBA" id="ARBA00022990"/>
    </source>
</evidence>
<dbReference type="GO" id="GO:0045259">
    <property type="term" value="C:proton-transporting ATP synthase complex"/>
    <property type="evidence" value="ECO:0007669"/>
    <property type="project" value="UniProtKB-UniRule"/>
</dbReference>
<evidence type="ECO:0000256" key="12">
    <source>
        <dbReference type="ARBA" id="ARBA00057306"/>
    </source>
</evidence>
<evidence type="ECO:0000256" key="2">
    <source>
        <dbReference type="ARBA" id="ARBA00007333"/>
    </source>
</evidence>
<protein>
    <recommendedName>
        <fullName evidence="14 15">ATP synthase F(0) complex subunit e, mitochondrial</fullName>
    </recommendedName>
</protein>
<dbReference type="Pfam" id="PF05680">
    <property type="entry name" value="ATP-synt_E"/>
    <property type="match status" value="1"/>
</dbReference>
<dbReference type="GO" id="GO:0015986">
    <property type="term" value="P:proton motive force-driven ATP synthesis"/>
    <property type="evidence" value="ECO:0007669"/>
    <property type="project" value="InterPro"/>
</dbReference>